<dbReference type="PROSITE" id="PS50106">
    <property type="entry name" value="PDZ"/>
    <property type="match status" value="1"/>
</dbReference>
<feature type="compositionally biased region" description="Basic and acidic residues" evidence="1">
    <location>
        <begin position="517"/>
        <end position="526"/>
    </location>
</feature>
<dbReference type="PANTHER" id="PTHR10398">
    <property type="entry name" value="AFADIN"/>
    <property type="match status" value="1"/>
</dbReference>
<dbReference type="AlphaFoldDB" id="A0A0N4Z6Q2"/>
<proteinExistence type="predicted"/>
<feature type="region of interest" description="Disordered" evidence="1">
    <location>
        <begin position="128"/>
        <end position="155"/>
    </location>
</feature>
<keyword evidence="3" id="KW-1185">Reference proteome</keyword>
<dbReference type="Gene3D" id="2.30.42.10">
    <property type="match status" value="1"/>
</dbReference>
<dbReference type="WBParaSite" id="PTRK_0000285700.1">
    <property type="protein sequence ID" value="PTRK_0000285700.1"/>
    <property type="gene ID" value="PTRK_0000285700"/>
</dbReference>
<dbReference type="STRING" id="131310.A0A0N4Z6Q2"/>
<dbReference type="Proteomes" id="UP000038045">
    <property type="component" value="Unplaced"/>
</dbReference>
<evidence type="ECO:0000256" key="1">
    <source>
        <dbReference type="SAM" id="MobiDB-lite"/>
    </source>
</evidence>
<accession>A0A0N4Z6Q2</accession>
<dbReference type="InterPro" id="IPR001478">
    <property type="entry name" value="PDZ"/>
</dbReference>
<feature type="compositionally biased region" description="Polar residues" evidence="1">
    <location>
        <begin position="308"/>
        <end position="325"/>
    </location>
</feature>
<feature type="region of interest" description="Disordered" evidence="1">
    <location>
        <begin position="308"/>
        <end position="366"/>
    </location>
</feature>
<dbReference type="InterPro" id="IPR028842">
    <property type="entry name" value="Afadin"/>
</dbReference>
<feature type="region of interest" description="Disordered" evidence="1">
    <location>
        <begin position="499"/>
        <end position="526"/>
    </location>
</feature>
<feature type="domain" description="PDZ" evidence="2">
    <location>
        <begin position="1"/>
        <end position="74"/>
    </location>
</feature>
<dbReference type="InterPro" id="IPR036034">
    <property type="entry name" value="PDZ_sf"/>
</dbReference>
<organism evidence="3 4">
    <name type="scientific">Parastrongyloides trichosuri</name>
    <name type="common">Possum-specific nematode worm</name>
    <dbReference type="NCBI Taxonomy" id="131310"/>
    <lineage>
        <taxon>Eukaryota</taxon>
        <taxon>Metazoa</taxon>
        <taxon>Ecdysozoa</taxon>
        <taxon>Nematoda</taxon>
        <taxon>Chromadorea</taxon>
        <taxon>Rhabditida</taxon>
        <taxon>Tylenchina</taxon>
        <taxon>Panagrolaimomorpha</taxon>
        <taxon>Strongyloidoidea</taxon>
        <taxon>Strongyloididae</taxon>
        <taxon>Parastrongyloides</taxon>
    </lineage>
</organism>
<dbReference type="GO" id="GO:0005911">
    <property type="term" value="C:cell-cell junction"/>
    <property type="evidence" value="ECO:0007669"/>
    <property type="project" value="InterPro"/>
</dbReference>
<feature type="compositionally biased region" description="Low complexity" evidence="1">
    <location>
        <begin position="350"/>
        <end position="361"/>
    </location>
</feature>
<feature type="compositionally biased region" description="Polar residues" evidence="1">
    <location>
        <begin position="128"/>
        <end position="150"/>
    </location>
</feature>
<evidence type="ECO:0000313" key="3">
    <source>
        <dbReference type="Proteomes" id="UP000038045"/>
    </source>
</evidence>
<evidence type="ECO:0000313" key="4">
    <source>
        <dbReference type="WBParaSite" id="PTRK_0000285700.1"/>
    </source>
</evidence>
<protein>
    <submittedName>
        <fullName evidence="4">PDZ domain-containing protein</fullName>
    </submittedName>
</protein>
<dbReference type="SMART" id="SM00228">
    <property type="entry name" value="PDZ"/>
    <property type="match status" value="1"/>
</dbReference>
<name>A0A0N4Z6Q2_PARTI</name>
<dbReference type="Pfam" id="PF00595">
    <property type="entry name" value="PDZ"/>
    <property type="match status" value="1"/>
</dbReference>
<feature type="region of interest" description="Disordered" evidence="1">
    <location>
        <begin position="400"/>
        <end position="450"/>
    </location>
</feature>
<dbReference type="PANTHER" id="PTHR10398:SF2">
    <property type="entry name" value="AFADIN"/>
    <property type="match status" value="1"/>
</dbReference>
<sequence>MYFCIVQSVEDKNVGIYVKKVFEGGAAHRDGRIDVGDQLLSLNGHSLVGISQEAAADIMTKCGQQVNFEVAKNAAYYNGLSSWFAKHSDDKDHKYQQRMTNNQTPSYNGSQYGSHVNVNHHGPVYRQRTTSESSMQSNLHNNPSKQTHQLPSHYRTTHRPAVIQPGRPNNYTNSIVSSSSIGYSGGSNDYNSMKQIINRGPGTSGTRVRSSSVIPFGQENKNMLPPHIPSLQQPLSSTSNFSNNPLHQRDSHLNGGRRSAPIFAEAMTPEKIREKLNDELDILDSKGDKMTDSDRMRYREIVHQLGNISTSPQKNGFNLNVSGNRQRQHHVAPPPFLSEMTSKFEQKRQSQSSTLSGSSSSNHHKNGVESLIDTVVADVKKINLTVEENLINQLHVNSSLNVSNSSSNDKQVEQMSPNSQEENKNPLQDQIIERDSNDLKIREQEEDDVDEPRVQIIGNNEIYNDPRIRRLNEIQSRSNRTNIDGSNLDFRDKMKMFAASLGEETPKTKVSISSAQREIESNLEKK</sequence>
<dbReference type="SUPFAM" id="SSF50156">
    <property type="entry name" value="PDZ domain-like"/>
    <property type="match status" value="1"/>
</dbReference>
<feature type="compositionally biased region" description="Polar residues" evidence="1">
    <location>
        <begin position="413"/>
        <end position="428"/>
    </location>
</feature>
<reference evidence="4" key="1">
    <citation type="submission" date="2017-02" db="UniProtKB">
        <authorList>
            <consortium name="WormBaseParasite"/>
        </authorList>
    </citation>
    <scope>IDENTIFICATION</scope>
</reference>
<evidence type="ECO:0000259" key="2">
    <source>
        <dbReference type="PROSITE" id="PS50106"/>
    </source>
</evidence>
<feature type="compositionally biased region" description="Basic and acidic residues" evidence="1">
    <location>
        <begin position="431"/>
        <end position="443"/>
    </location>
</feature>